<keyword evidence="2 5" id="KW-0812">Transmembrane</keyword>
<evidence type="ECO:0000256" key="4">
    <source>
        <dbReference type="ARBA" id="ARBA00023136"/>
    </source>
</evidence>
<feature type="transmembrane region" description="Helical" evidence="5">
    <location>
        <begin position="217"/>
        <end position="235"/>
    </location>
</feature>
<dbReference type="PANTHER" id="PTHR11814">
    <property type="entry name" value="SULFATE TRANSPORTER"/>
    <property type="match status" value="1"/>
</dbReference>
<feature type="transmembrane region" description="Helical" evidence="5">
    <location>
        <begin position="336"/>
        <end position="356"/>
    </location>
</feature>
<protein>
    <recommendedName>
        <fullName evidence="6">STAS domain-containing protein</fullName>
    </recommendedName>
</protein>
<name>A0A291LZ30_9RHOB</name>
<feature type="transmembrane region" description="Helical" evidence="5">
    <location>
        <begin position="38"/>
        <end position="63"/>
    </location>
</feature>
<dbReference type="AlphaFoldDB" id="A0A291LZ30"/>
<dbReference type="KEGG" id="cmag:CBW24_08255"/>
<keyword evidence="4 5" id="KW-0472">Membrane</keyword>
<feature type="transmembrane region" description="Helical" evidence="5">
    <location>
        <begin position="362"/>
        <end position="380"/>
    </location>
</feature>
<evidence type="ECO:0000313" key="7">
    <source>
        <dbReference type="EMBL" id="ATI41996.1"/>
    </source>
</evidence>
<accession>A0A291LZ30</accession>
<dbReference type="Pfam" id="PF01740">
    <property type="entry name" value="STAS"/>
    <property type="match status" value="1"/>
</dbReference>
<feature type="transmembrane region" description="Helical" evidence="5">
    <location>
        <begin position="75"/>
        <end position="101"/>
    </location>
</feature>
<evidence type="ECO:0000259" key="6">
    <source>
        <dbReference type="PROSITE" id="PS50801"/>
    </source>
</evidence>
<dbReference type="Gene3D" id="3.30.750.24">
    <property type="entry name" value="STAS domain"/>
    <property type="match status" value="1"/>
</dbReference>
<proteinExistence type="predicted"/>
<feature type="transmembrane region" description="Helical" evidence="5">
    <location>
        <begin position="146"/>
        <end position="171"/>
    </location>
</feature>
<feature type="transmembrane region" description="Helical" evidence="5">
    <location>
        <begin position="401"/>
        <end position="427"/>
    </location>
</feature>
<dbReference type="OrthoDB" id="9769739at2"/>
<sequence length="599" mass="62581">MGLRPRHPAGGSRKLRLPQVVNFDWLHQMTGARLRADILAGLTGAAIVLPQAVAFAAIAGLPPEYGLFTAMVPPVIAALFGSSLVMVSGPTTAISAVVFSALVGEMEPGSPEFVSGAILLALMAGVIQLCLALARAGRLAGFVSHSVMIGFTGAAAILIAVSQLGPALGLASTSAYGIIDRLMAVGANLSTTNPIAVLSAAVTLVTVVLFRRYLPRWPGFLIAIVAGTLVVMPFGEAAEGMAFVGALPSAYPVFAWPSLGIGSWTEMLESAFAIALIGLLEAIAIGRSMAHKTRTDFDANREVLGQGLSNVTGSLFQCYPASGSFTRSGVNLESGATSPMAAISAALFLVVMVALFRSYVGLVPIAAIAGLILYVAYKLIDLAEIRHLARTSRTETAIAALTFAVGLAANLELAIYVGVLASLAVFLNRSANPVLAVGAPDASGDHRTIRNAELFDLPECPATLILRLDGPLFFGSVDTINARLRSLARQRPEQINLILILHGVGEVDLAGVELLEIEAGRRRAAGGDLFVVCHYPPLAERLRRLGLAVILGEDRLFRNKGAAISATVDNIAPDTCAYCDARVFAECAARPDRRIGGTV</sequence>
<dbReference type="CDD" id="cd07042">
    <property type="entry name" value="STAS_SulP_like_sulfate_transporter"/>
    <property type="match status" value="1"/>
</dbReference>
<gene>
    <name evidence="7" type="ORF">CBW24_08255</name>
</gene>
<keyword evidence="8" id="KW-1185">Reference proteome</keyword>
<evidence type="ECO:0000256" key="1">
    <source>
        <dbReference type="ARBA" id="ARBA00004141"/>
    </source>
</evidence>
<comment type="subcellular location">
    <subcellularLocation>
        <location evidence="1">Membrane</location>
        <topology evidence="1">Multi-pass membrane protein</topology>
    </subcellularLocation>
</comment>
<dbReference type="InterPro" id="IPR036513">
    <property type="entry name" value="STAS_dom_sf"/>
</dbReference>
<dbReference type="SUPFAM" id="SSF52091">
    <property type="entry name" value="SpoIIaa-like"/>
    <property type="match status" value="1"/>
</dbReference>
<dbReference type="InterPro" id="IPR002645">
    <property type="entry name" value="STAS_dom"/>
</dbReference>
<evidence type="ECO:0000313" key="8">
    <source>
        <dbReference type="Proteomes" id="UP000219050"/>
    </source>
</evidence>
<dbReference type="RefSeq" id="WP_097373280.1">
    <property type="nucleotide sequence ID" value="NZ_CP021404.1"/>
</dbReference>
<feature type="transmembrane region" description="Helical" evidence="5">
    <location>
        <begin position="267"/>
        <end position="285"/>
    </location>
</feature>
<organism evidence="7 8">
    <name type="scientific">Pacificitalea manganoxidans</name>
    <dbReference type="NCBI Taxonomy" id="1411902"/>
    <lineage>
        <taxon>Bacteria</taxon>
        <taxon>Pseudomonadati</taxon>
        <taxon>Pseudomonadota</taxon>
        <taxon>Alphaproteobacteria</taxon>
        <taxon>Rhodobacterales</taxon>
        <taxon>Paracoccaceae</taxon>
        <taxon>Pacificitalea</taxon>
    </lineage>
</organism>
<evidence type="ECO:0000256" key="5">
    <source>
        <dbReference type="SAM" id="Phobius"/>
    </source>
</evidence>
<dbReference type="EMBL" id="CP021404">
    <property type="protein sequence ID" value="ATI41996.1"/>
    <property type="molecule type" value="Genomic_DNA"/>
</dbReference>
<reference evidence="7 8" key="1">
    <citation type="submission" date="2017-05" db="EMBL/GenBank/DDBJ databases">
        <title>Comparative genomic and metabolic analysis of manganese-oxidizing mechanisms in Celeribater manganoxidans DY25T: its adaption to the environment of polymetallic nodule.</title>
        <authorList>
            <person name="Wang X."/>
        </authorList>
    </citation>
    <scope>NUCLEOTIDE SEQUENCE [LARGE SCALE GENOMIC DNA]</scope>
    <source>
        <strain evidence="7 8">DY25</strain>
    </source>
</reference>
<dbReference type="InterPro" id="IPR001902">
    <property type="entry name" value="SLC26A/SulP_fam"/>
</dbReference>
<dbReference type="GO" id="GO:0016020">
    <property type="term" value="C:membrane"/>
    <property type="evidence" value="ECO:0007669"/>
    <property type="project" value="UniProtKB-SubCell"/>
</dbReference>
<feature type="transmembrane region" description="Helical" evidence="5">
    <location>
        <begin position="191"/>
        <end position="210"/>
    </location>
</feature>
<feature type="domain" description="STAS" evidence="6">
    <location>
        <begin position="453"/>
        <end position="567"/>
    </location>
</feature>
<dbReference type="PROSITE" id="PS50801">
    <property type="entry name" value="STAS"/>
    <property type="match status" value="1"/>
</dbReference>
<evidence type="ECO:0000256" key="3">
    <source>
        <dbReference type="ARBA" id="ARBA00022989"/>
    </source>
</evidence>
<dbReference type="GO" id="GO:0055085">
    <property type="term" value="P:transmembrane transport"/>
    <property type="evidence" value="ECO:0007669"/>
    <property type="project" value="InterPro"/>
</dbReference>
<keyword evidence="3 5" id="KW-1133">Transmembrane helix</keyword>
<dbReference type="Pfam" id="PF00916">
    <property type="entry name" value="Sulfate_transp"/>
    <property type="match status" value="1"/>
</dbReference>
<dbReference type="InterPro" id="IPR011547">
    <property type="entry name" value="SLC26A/SulP_dom"/>
</dbReference>
<dbReference type="Proteomes" id="UP000219050">
    <property type="component" value="Chromosome"/>
</dbReference>
<evidence type="ECO:0000256" key="2">
    <source>
        <dbReference type="ARBA" id="ARBA00022692"/>
    </source>
</evidence>
<feature type="transmembrane region" description="Helical" evidence="5">
    <location>
        <begin position="113"/>
        <end position="134"/>
    </location>
</feature>